<comment type="function">
    <text evidence="5">Key component of the ribosome quality control system (RQC), a ribosome-associated complex that mediates the extraction of incompletely synthesized nascent chains from stalled ribosomes and their subsequent degradation. RqcH recruits Ala-charged tRNA, and with RqcP directs the elongation of stalled nascent chains on 50S ribosomal subunits, leading to non-templated C-terminal alanine extensions (Ala tail). The Ala tail promotes nascent chain degradation. RqcP is associated with the translocation-like movement of the peptidyl-tRNA from the A-site into the P-site.</text>
</comment>
<dbReference type="Proteomes" id="UP000886847">
    <property type="component" value="Unassembled WGS sequence"/>
</dbReference>
<evidence type="ECO:0000256" key="1">
    <source>
        <dbReference type="ARBA" id="ARBA00022555"/>
    </source>
</evidence>
<keyword evidence="1 5" id="KW-0820">tRNA-binding</keyword>
<dbReference type="EMBL" id="DXEW01000034">
    <property type="protein sequence ID" value="HIX51012.1"/>
    <property type="molecule type" value="Genomic_DNA"/>
</dbReference>
<evidence type="ECO:0000259" key="6">
    <source>
        <dbReference type="SMART" id="SM00363"/>
    </source>
</evidence>
<proteinExistence type="inferred from homology"/>
<keyword evidence="2 5" id="KW-0699">rRNA-binding</keyword>
<comment type="caution">
    <text evidence="7">The sequence shown here is derived from an EMBL/GenBank/DDBJ whole genome shotgun (WGS) entry which is preliminary data.</text>
</comment>
<dbReference type="InterPro" id="IPR036986">
    <property type="entry name" value="S4_RNA-bd_sf"/>
</dbReference>
<comment type="subunit">
    <text evidence="5">Associates with stalled 50S ribosomal subunits. Binds to RqcH, 23S rRNA and the P-site tRNA. Does not require RqcH for association with 50S subunits.</text>
</comment>
<dbReference type="GO" id="GO:0000049">
    <property type="term" value="F:tRNA binding"/>
    <property type="evidence" value="ECO:0007669"/>
    <property type="project" value="UniProtKB-UniRule"/>
</dbReference>
<protein>
    <recommendedName>
        <fullName evidence="5">RQC P-site tRNA stabilizing factor</fullName>
        <shortName evidence="5">RqcP</shortName>
    </recommendedName>
    <alternativeName>
        <fullName evidence="5">Ribosome-associated protein quality control protein P</fullName>
    </alternativeName>
</protein>
<feature type="domain" description="RNA-binding S4" evidence="6">
    <location>
        <begin position="1"/>
        <end position="64"/>
    </location>
</feature>
<gene>
    <name evidence="5" type="primary">rqcP</name>
    <name evidence="7" type="ORF">H9851_07030</name>
</gene>
<dbReference type="GO" id="GO:0019843">
    <property type="term" value="F:rRNA binding"/>
    <property type="evidence" value="ECO:0007669"/>
    <property type="project" value="UniProtKB-UniRule"/>
</dbReference>
<dbReference type="PROSITE" id="PS50889">
    <property type="entry name" value="S4"/>
    <property type="match status" value="1"/>
</dbReference>
<dbReference type="GO" id="GO:0072344">
    <property type="term" value="P:rescue of stalled ribosome"/>
    <property type="evidence" value="ECO:0007669"/>
    <property type="project" value="UniProtKB-UniRule"/>
</dbReference>
<dbReference type="InterPro" id="IPR025490">
    <property type="entry name" value="RqcP"/>
</dbReference>
<organism evidence="7 8">
    <name type="scientific">Candidatus Borkfalkia faecavium</name>
    <dbReference type="NCBI Taxonomy" id="2838508"/>
    <lineage>
        <taxon>Bacteria</taxon>
        <taxon>Bacillati</taxon>
        <taxon>Bacillota</taxon>
        <taxon>Clostridia</taxon>
        <taxon>Christensenellales</taxon>
        <taxon>Christensenellaceae</taxon>
        <taxon>Candidatus Borkfalkia</taxon>
    </lineage>
</organism>
<dbReference type="Gene3D" id="3.10.290.10">
    <property type="entry name" value="RNA-binding S4 domain"/>
    <property type="match status" value="1"/>
</dbReference>
<dbReference type="SMART" id="SM00363">
    <property type="entry name" value="S4"/>
    <property type="match status" value="1"/>
</dbReference>
<dbReference type="SUPFAM" id="SSF55174">
    <property type="entry name" value="Alpha-L RNA-binding motif"/>
    <property type="match status" value="1"/>
</dbReference>
<keyword evidence="3 5" id="KW-0694">RNA-binding</keyword>
<reference evidence="7" key="1">
    <citation type="journal article" date="2021" name="PeerJ">
        <title>Extensive microbial diversity within the chicken gut microbiome revealed by metagenomics and culture.</title>
        <authorList>
            <person name="Gilroy R."/>
            <person name="Ravi A."/>
            <person name="Getino M."/>
            <person name="Pursley I."/>
            <person name="Horton D.L."/>
            <person name="Alikhan N.F."/>
            <person name="Baker D."/>
            <person name="Gharbi K."/>
            <person name="Hall N."/>
            <person name="Watson M."/>
            <person name="Adriaenssens E.M."/>
            <person name="Foster-Nyarko E."/>
            <person name="Jarju S."/>
            <person name="Secka A."/>
            <person name="Antonio M."/>
            <person name="Oren A."/>
            <person name="Chaudhuri R.R."/>
            <person name="La Ragione R."/>
            <person name="Hildebrand F."/>
            <person name="Pallen M.J."/>
        </authorList>
    </citation>
    <scope>NUCLEOTIDE SEQUENCE</scope>
    <source>
        <strain evidence="7">2189</strain>
    </source>
</reference>
<dbReference type="PIRSF" id="PIRSF038881">
    <property type="entry name" value="RNAbp_HP1423"/>
    <property type="match status" value="1"/>
</dbReference>
<dbReference type="CDD" id="cd00165">
    <property type="entry name" value="S4"/>
    <property type="match status" value="1"/>
</dbReference>
<keyword evidence="4 5" id="KW-0648">Protein biosynthesis</keyword>
<dbReference type="Pfam" id="PF01479">
    <property type="entry name" value="S4"/>
    <property type="match status" value="1"/>
</dbReference>
<dbReference type="GO" id="GO:0043023">
    <property type="term" value="F:ribosomal large subunit binding"/>
    <property type="evidence" value="ECO:0007669"/>
    <property type="project" value="UniProtKB-UniRule"/>
</dbReference>
<evidence type="ECO:0000313" key="8">
    <source>
        <dbReference type="Proteomes" id="UP000886847"/>
    </source>
</evidence>
<sequence length="86" mass="9364">MRIDKFLKVSRILKRRTVAGDACKAGKVSVNGKEVKPSYQLKVGDVVELAFAAGSLKFRVLQLKETVKKDEAPSLYEIVSSPAGQA</sequence>
<evidence type="ECO:0000256" key="4">
    <source>
        <dbReference type="ARBA" id="ARBA00022917"/>
    </source>
</evidence>
<dbReference type="HAMAP" id="MF_00871">
    <property type="entry name" value="RqcP"/>
    <property type="match status" value="1"/>
</dbReference>
<dbReference type="InterPro" id="IPR002942">
    <property type="entry name" value="S4_RNA-bd"/>
</dbReference>
<reference evidence="7" key="2">
    <citation type="submission" date="2021-04" db="EMBL/GenBank/DDBJ databases">
        <authorList>
            <person name="Gilroy R."/>
        </authorList>
    </citation>
    <scope>NUCLEOTIDE SEQUENCE</scope>
    <source>
        <strain evidence="7">2189</strain>
    </source>
</reference>
<dbReference type="AlphaFoldDB" id="A0A9D1W2D3"/>
<evidence type="ECO:0000256" key="3">
    <source>
        <dbReference type="ARBA" id="ARBA00022884"/>
    </source>
</evidence>
<evidence type="ECO:0000256" key="5">
    <source>
        <dbReference type="HAMAP-Rule" id="MF_00871"/>
    </source>
</evidence>
<evidence type="ECO:0000256" key="2">
    <source>
        <dbReference type="ARBA" id="ARBA00022730"/>
    </source>
</evidence>
<evidence type="ECO:0000313" key="7">
    <source>
        <dbReference type="EMBL" id="HIX51012.1"/>
    </source>
</evidence>
<comment type="similarity">
    <text evidence="5">Belongs to the RqcP family.</text>
</comment>
<accession>A0A9D1W2D3</accession>
<name>A0A9D1W2D3_9FIRM</name>